<dbReference type="HOGENOM" id="CLU_2703111_0_0_11"/>
<evidence type="ECO:0008006" key="4">
    <source>
        <dbReference type="Google" id="ProtNLM"/>
    </source>
</evidence>
<dbReference type="Proteomes" id="UP000000428">
    <property type="component" value="Chromosome"/>
</dbReference>
<feature type="region of interest" description="Disordered" evidence="1">
    <location>
        <begin position="1"/>
        <end position="21"/>
    </location>
</feature>
<gene>
    <name evidence="2" type="ORF">SAVERM_674</name>
</gene>
<dbReference type="KEGG" id="sma:SAVERM_674"/>
<dbReference type="EMBL" id="BA000030">
    <property type="protein sequence ID" value="BAC68384.1"/>
    <property type="molecule type" value="Genomic_DNA"/>
</dbReference>
<evidence type="ECO:0000256" key="1">
    <source>
        <dbReference type="SAM" id="MobiDB-lite"/>
    </source>
</evidence>
<reference evidence="2 3" key="3">
    <citation type="journal article" date="2014" name="J. Ind. Microbiol. Biotechnol.">
        <title>Genome mining of the Streptomyces avermitilis genome and development of genome-minimized hosts for heterologous expression of biosynthetic gene clusters.</title>
        <authorList>
            <person name="Ikeda H."/>
            <person name="Shin-ya K."/>
            <person name="Omura S."/>
        </authorList>
    </citation>
    <scope>NUCLEOTIDE SEQUENCE [LARGE SCALE GENOMIC DNA]</scope>
    <source>
        <strain evidence="3">ATCC 31267 / DSM 46492 / JCM 5070 / NBRC 14893 / NCIMB 12804 / NRRL 8165 / MA-4680</strain>
    </source>
</reference>
<accession>Q82Q47</accession>
<name>Q82Q47_STRAW</name>
<evidence type="ECO:0000313" key="3">
    <source>
        <dbReference type="Proteomes" id="UP000000428"/>
    </source>
</evidence>
<reference evidence="2 3" key="1">
    <citation type="journal article" date="2001" name="Proc. Natl. Acad. Sci. U.S.A.">
        <title>Genome sequence of an industrial microorganism Streptomyces avermitilis: deducing the ability of producing secondary metabolites.</title>
        <authorList>
            <person name="Omura S."/>
            <person name="Ikeda H."/>
            <person name="Ishikawa J."/>
            <person name="Hanamoto A."/>
            <person name="Takahashi C."/>
            <person name="Shinose M."/>
            <person name="Takahashi Y."/>
            <person name="Horikawa H."/>
            <person name="Nakazawa H."/>
            <person name="Osonoe T."/>
            <person name="Kikuchi H."/>
            <person name="Shiba T."/>
            <person name="Sakaki Y."/>
            <person name="Hattori M."/>
        </authorList>
    </citation>
    <scope>NUCLEOTIDE SEQUENCE [LARGE SCALE GENOMIC DNA]</scope>
    <source>
        <strain evidence="3">ATCC 31267 / DSM 46492 / JCM 5070 / NBRC 14893 / NCIMB 12804 / NRRL 8165 / MA-4680</strain>
    </source>
</reference>
<evidence type="ECO:0000313" key="2">
    <source>
        <dbReference type="EMBL" id="BAC68384.1"/>
    </source>
</evidence>
<keyword evidence="3" id="KW-1185">Reference proteome</keyword>
<protein>
    <recommendedName>
        <fullName evidence="4">Transposase IS204/IS1001/IS1096/IS1165 DDE domain-containing protein</fullName>
    </recommendedName>
</protein>
<sequence>MPDDHPLPITPTTGTSISAPVHASPMTSEFRLNNAQWSAGIVEGHVNRVKALKRAMYRRAPFELLRIRILTQP</sequence>
<proteinExistence type="predicted"/>
<dbReference type="AlphaFoldDB" id="Q82Q47"/>
<organism evidence="2 3">
    <name type="scientific">Streptomyces avermitilis (strain ATCC 31267 / DSM 46492 / JCM 5070 / NBRC 14893 / NCIMB 12804 / NRRL 8165 / MA-4680)</name>
    <dbReference type="NCBI Taxonomy" id="227882"/>
    <lineage>
        <taxon>Bacteria</taxon>
        <taxon>Bacillati</taxon>
        <taxon>Actinomycetota</taxon>
        <taxon>Actinomycetes</taxon>
        <taxon>Kitasatosporales</taxon>
        <taxon>Streptomycetaceae</taxon>
        <taxon>Streptomyces</taxon>
    </lineage>
</organism>
<reference evidence="2 3" key="2">
    <citation type="journal article" date="2003" name="Nat. Biotechnol.">
        <title>Complete genome sequence and comparative analysis of the industrial microorganism Streptomyces avermitilis.</title>
        <authorList>
            <person name="Ikeda H."/>
            <person name="Ishikawa J."/>
            <person name="Hanamoto A."/>
            <person name="Shinose M."/>
            <person name="Kikuchi H."/>
            <person name="Shiba T."/>
            <person name="Sakaki Y."/>
            <person name="Hattori M."/>
            <person name="Omura S."/>
        </authorList>
    </citation>
    <scope>NUCLEOTIDE SEQUENCE [LARGE SCALE GENOMIC DNA]</scope>
    <source>
        <strain evidence="3">ATCC 31267 / DSM 46492 / JCM 5070 / NBRC 14893 / NCIMB 12804 / NRRL 8165 / MA-4680</strain>
    </source>
</reference>